<keyword evidence="2" id="KW-1133">Transmembrane helix</keyword>
<organism evidence="3 4">
    <name type="scientific">Dorcoceras hygrometricum</name>
    <dbReference type="NCBI Taxonomy" id="472368"/>
    <lineage>
        <taxon>Eukaryota</taxon>
        <taxon>Viridiplantae</taxon>
        <taxon>Streptophyta</taxon>
        <taxon>Embryophyta</taxon>
        <taxon>Tracheophyta</taxon>
        <taxon>Spermatophyta</taxon>
        <taxon>Magnoliopsida</taxon>
        <taxon>eudicotyledons</taxon>
        <taxon>Gunneridae</taxon>
        <taxon>Pentapetalae</taxon>
        <taxon>asterids</taxon>
        <taxon>lamiids</taxon>
        <taxon>Lamiales</taxon>
        <taxon>Gesneriaceae</taxon>
        <taxon>Didymocarpoideae</taxon>
        <taxon>Trichosporeae</taxon>
        <taxon>Loxocarpinae</taxon>
        <taxon>Dorcoceras</taxon>
    </lineage>
</organism>
<evidence type="ECO:0000256" key="2">
    <source>
        <dbReference type="SAM" id="Phobius"/>
    </source>
</evidence>
<feature type="transmembrane region" description="Helical" evidence="2">
    <location>
        <begin position="72"/>
        <end position="100"/>
    </location>
</feature>
<feature type="compositionally biased region" description="Pro residues" evidence="1">
    <location>
        <begin position="15"/>
        <end position="27"/>
    </location>
</feature>
<feature type="transmembrane region" description="Helical" evidence="2">
    <location>
        <begin position="112"/>
        <end position="133"/>
    </location>
</feature>
<feature type="region of interest" description="Disordered" evidence="1">
    <location>
        <begin position="1"/>
        <end position="28"/>
    </location>
</feature>
<keyword evidence="4" id="KW-1185">Reference proteome</keyword>
<accession>A0A2Z7CVL9</accession>
<dbReference type="EMBL" id="KQ992326">
    <property type="protein sequence ID" value="KZV50843.1"/>
    <property type="molecule type" value="Genomic_DNA"/>
</dbReference>
<evidence type="ECO:0000313" key="4">
    <source>
        <dbReference type="Proteomes" id="UP000250235"/>
    </source>
</evidence>
<sequence length="170" mass="18600">MPPKRAKDQQDDDTPPPPPPPPPPPQLTPYERASVDMLTGITKMLERQFVRGQIWWFSFQLEGFECVFGSDFILGAILGILMSTLVKVPVARCGYAVVFVRSGCLHPDFTVVLCDVVLELIAGLALVGEIWFAGVSIQTSTLVNSPVAIVVVCVACSNFSAFILQTSPWY</sequence>
<reference evidence="3 4" key="1">
    <citation type="journal article" date="2015" name="Proc. Natl. Acad. Sci. U.S.A.">
        <title>The resurrection genome of Boea hygrometrica: A blueprint for survival of dehydration.</title>
        <authorList>
            <person name="Xiao L."/>
            <person name="Yang G."/>
            <person name="Zhang L."/>
            <person name="Yang X."/>
            <person name="Zhao S."/>
            <person name="Ji Z."/>
            <person name="Zhou Q."/>
            <person name="Hu M."/>
            <person name="Wang Y."/>
            <person name="Chen M."/>
            <person name="Xu Y."/>
            <person name="Jin H."/>
            <person name="Xiao X."/>
            <person name="Hu G."/>
            <person name="Bao F."/>
            <person name="Hu Y."/>
            <person name="Wan P."/>
            <person name="Li L."/>
            <person name="Deng X."/>
            <person name="Kuang T."/>
            <person name="Xiang C."/>
            <person name="Zhu J.K."/>
            <person name="Oliver M.J."/>
            <person name="He Y."/>
        </authorList>
    </citation>
    <scope>NUCLEOTIDE SEQUENCE [LARGE SCALE GENOMIC DNA]</scope>
    <source>
        <strain evidence="4">cv. XS01</strain>
    </source>
</reference>
<keyword evidence="2" id="KW-0812">Transmembrane</keyword>
<dbReference type="AlphaFoldDB" id="A0A2Z7CVL9"/>
<evidence type="ECO:0000256" key="1">
    <source>
        <dbReference type="SAM" id="MobiDB-lite"/>
    </source>
</evidence>
<proteinExistence type="predicted"/>
<gene>
    <name evidence="3" type="ORF">F511_20997</name>
</gene>
<keyword evidence="2" id="KW-0472">Membrane</keyword>
<name>A0A2Z7CVL9_9LAMI</name>
<evidence type="ECO:0000313" key="3">
    <source>
        <dbReference type="EMBL" id="KZV50843.1"/>
    </source>
</evidence>
<dbReference type="SUPFAM" id="SSF101447">
    <property type="entry name" value="Formin homology 2 domain (FH2 domain)"/>
    <property type="match status" value="1"/>
</dbReference>
<protein>
    <submittedName>
        <fullName evidence="3">Uncharacterized protein</fullName>
    </submittedName>
</protein>
<feature type="transmembrane region" description="Helical" evidence="2">
    <location>
        <begin position="145"/>
        <end position="164"/>
    </location>
</feature>
<dbReference type="Proteomes" id="UP000250235">
    <property type="component" value="Unassembled WGS sequence"/>
</dbReference>